<feature type="region of interest" description="Disordered" evidence="2">
    <location>
        <begin position="146"/>
        <end position="182"/>
    </location>
</feature>
<dbReference type="PANTHER" id="PTHR13245:SF14">
    <property type="entry name" value="RRP15-LIKE PROTEIN"/>
    <property type="match status" value="1"/>
</dbReference>
<sequence length="385" mass="43004">MHICGSSSSISFAFVFLGPQFLGSRYSLVFSRLTVPSAAIHSTVASLRTENEDCYIWRSMMEEMQQKGVKRRKEWKKSSSKKSKNKQKLRTLGPGSEHGRVKKMDKKMKKFLQKKARSYNSDDDEVEEEDRNLKWGEKQSGVVKDEVKGGFKSKFSDSDEEGEENGEEKIEVSEDEDGEIQPGVMRFSEGCKAFRLAFKKITKKTASTDHDVLGPVLSAHKKLVAEKLAEEEAERKVKGEAKKEKHLVGEKGHVKPANYLDSHEKHLVGVATRGVVKLFNAVNKAQHSQRGLNPSRSKDEKVIKKQRKEAFFSVLGQTPSQNTGSIEKIGASAGTGSVDAPAWAPLRDNYMLTNSKLKDWDKMPDTAAVDDFGLRPDADSSSDDE</sequence>
<name>A0ABM4UZ93_COFAR</name>
<dbReference type="RefSeq" id="XP_071912564.1">
    <property type="nucleotide sequence ID" value="XM_072056463.1"/>
</dbReference>
<feature type="compositionally biased region" description="Acidic residues" evidence="2">
    <location>
        <begin position="121"/>
        <end position="130"/>
    </location>
</feature>
<dbReference type="Proteomes" id="UP001652660">
    <property type="component" value="Chromosome 7c"/>
</dbReference>
<protein>
    <submittedName>
        <fullName evidence="4">Uncharacterized protein isoform X1</fullName>
    </submittedName>
</protein>
<evidence type="ECO:0000313" key="3">
    <source>
        <dbReference type="Proteomes" id="UP001652660"/>
    </source>
</evidence>
<dbReference type="PANTHER" id="PTHR13245">
    <property type="entry name" value="RRP15-LIKE PROTEIN"/>
    <property type="match status" value="1"/>
</dbReference>
<feature type="region of interest" description="Disordered" evidence="2">
    <location>
        <begin position="68"/>
        <end position="107"/>
    </location>
</feature>
<dbReference type="Pfam" id="PF07890">
    <property type="entry name" value="Rrp15p"/>
    <property type="match status" value="1"/>
</dbReference>
<keyword evidence="3" id="KW-1185">Reference proteome</keyword>
<feature type="compositionally biased region" description="Basic residues" evidence="2">
    <location>
        <begin position="68"/>
        <end position="89"/>
    </location>
</feature>
<feature type="compositionally biased region" description="Basic and acidic residues" evidence="2">
    <location>
        <begin position="146"/>
        <end position="157"/>
    </location>
</feature>
<evidence type="ECO:0000313" key="4">
    <source>
        <dbReference type="RefSeq" id="XP_071912564.1"/>
    </source>
</evidence>
<dbReference type="GeneID" id="113700137"/>
<comment type="similarity">
    <text evidence="1">Belongs to the RRP15 family.</text>
</comment>
<evidence type="ECO:0000256" key="1">
    <source>
        <dbReference type="ARBA" id="ARBA00007462"/>
    </source>
</evidence>
<organism evidence="3 4">
    <name type="scientific">Coffea arabica</name>
    <name type="common">Arabian coffee</name>
    <dbReference type="NCBI Taxonomy" id="13443"/>
    <lineage>
        <taxon>Eukaryota</taxon>
        <taxon>Viridiplantae</taxon>
        <taxon>Streptophyta</taxon>
        <taxon>Embryophyta</taxon>
        <taxon>Tracheophyta</taxon>
        <taxon>Spermatophyta</taxon>
        <taxon>Magnoliopsida</taxon>
        <taxon>eudicotyledons</taxon>
        <taxon>Gunneridae</taxon>
        <taxon>Pentapetalae</taxon>
        <taxon>asterids</taxon>
        <taxon>lamiids</taxon>
        <taxon>Gentianales</taxon>
        <taxon>Rubiaceae</taxon>
        <taxon>Ixoroideae</taxon>
        <taxon>Gardenieae complex</taxon>
        <taxon>Bertiereae - Coffeeae clade</taxon>
        <taxon>Coffeeae</taxon>
        <taxon>Coffea</taxon>
    </lineage>
</organism>
<evidence type="ECO:0000256" key="2">
    <source>
        <dbReference type="SAM" id="MobiDB-lite"/>
    </source>
</evidence>
<reference evidence="4" key="1">
    <citation type="submission" date="2025-08" db="UniProtKB">
        <authorList>
            <consortium name="RefSeq"/>
        </authorList>
    </citation>
    <scope>IDENTIFICATION</scope>
    <source>
        <tissue evidence="4">Leaves</tissue>
    </source>
</reference>
<proteinExistence type="inferred from homology"/>
<accession>A0ABM4UZ93</accession>
<dbReference type="InterPro" id="IPR012459">
    <property type="entry name" value="Rrp15"/>
</dbReference>
<feature type="region of interest" description="Disordered" evidence="2">
    <location>
        <begin position="113"/>
        <end position="132"/>
    </location>
</feature>
<gene>
    <name evidence="4" type="primary">LOC113700137</name>
</gene>